<dbReference type="InterPro" id="IPR056373">
    <property type="entry name" value="Defensin-like_dom"/>
</dbReference>
<dbReference type="GO" id="GO:0031640">
    <property type="term" value="P:killing of cells of another organism"/>
    <property type="evidence" value="ECO:0007669"/>
    <property type="project" value="UniProtKB-KW"/>
</dbReference>
<proteinExistence type="inferred from homology"/>
<evidence type="ECO:0000256" key="5">
    <source>
        <dbReference type="ARBA" id="ARBA00023157"/>
    </source>
</evidence>
<dbReference type="AlphaFoldDB" id="A0A8T2DCG4"/>
<evidence type="ECO:0000313" key="9">
    <source>
        <dbReference type="Proteomes" id="UP000694251"/>
    </source>
</evidence>
<evidence type="ECO:0000256" key="2">
    <source>
        <dbReference type="ARBA" id="ARBA00022529"/>
    </source>
</evidence>
<keyword evidence="5" id="KW-1015">Disulfide bond</keyword>
<organism evidence="8 9">
    <name type="scientific">Arabidopsis suecica</name>
    <name type="common">Swedish thale-cress</name>
    <name type="synonym">Cardaminopsis suecica</name>
    <dbReference type="NCBI Taxonomy" id="45249"/>
    <lineage>
        <taxon>Eukaryota</taxon>
        <taxon>Viridiplantae</taxon>
        <taxon>Streptophyta</taxon>
        <taxon>Embryophyta</taxon>
        <taxon>Tracheophyta</taxon>
        <taxon>Spermatophyta</taxon>
        <taxon>Magnoliopsida</taxon>
        <taxon>eudicotyledons</taxon>
        <taxon>Gunneridae</taxon>
        <taxon>Pentapetalae</taxon>
        <taxon>rosids</taxon>
        <taxon>malvids</taxon>
        <taxon>Brassicales</taxon>
        <taxon>Brassicaceae</taxon>
        <taxon>Camelineae</taxon>
        <taxon>Arabidopsis</taxon>
    </lineage>
</organism>
<gene>
    <name evidence="8" type="ORF">ISN44_As05g018100</name>
</gene>
<comment type="similarity">
    <text evidence="1">Belongs to the DEFL family.</text>
</comment>
<keyword evidence="6" id="KW-0472">Membrane</keyword>
<dbReference type="OrthoDB" id="1102701at2759"/>
<evidence type="ECO:0000256" key="6">
    <source>
        <dbReference type="SAM" id="Phobius"/>
    </source>
</evidence>
<dbReference type="Pfam" id="PF24552">
    <property type="entry name" value="Defensin"/>
    <property type="match status" value="1"/>
</dbReference>
<evidence type="ECO:0000256" key="3">
    <source>
        <dbReference type="ARBA" id="ARBA00022577"/>
    </source>
</evidence>
<keyword evidence="6" id="KW-0812">Transmembrane</keyword>
<keyword evidence="9" id="KW-1185">Reference proteome</keyword>
<dbReference type="GO" id="GO:0050832">
    <property type="term" value="P:defense response to fungus"/>
    <property type="evidence" value="ECO:0007669"/>
    <property type="project" value="UniProtKB-KW"/>
</dbReference>
<protein>
    <recommendedName>
        <fullName evidence="7">Defensin-like domain-containing protein</fullName>
    </recommendedName>
</protein>
<feature type="domain" description="Defensin-like" evidence="7">
    <location>
        <begin position="36"/>
        <end position="82"/>
    </location>
</feature>
<comment type="caution">
    <text evidence="8">The sequence shown here is derived from an EMBL/GenBank/DDBJ whole genome shotgun (WGS) entry which is preliminary data.</text>
</comment>
<dbReference type="Proteomes" id="UP000694251">
    <property type="component" value="Chromosome 5"/>
</dbReference>
<name>A0A8T2DCG4_ARASU</name>
<evidence type="ECO:0000313" key="8">
    <source>
        <dbReference type="EMBL" id="KAG7609735.1"/>
    </source>
</evidence>
<evidence type="ECO:0000256" key="1">
    <source>
        <dbReference type="ARBA" id="ARBA00006722"/>
    </source>
</evidence>
<keyword evidence="4" id="KW-0611">Plant defense</keyword>
<accession>A0A8T2DCG4</accession>
<feature type="transmembrane region" description="Helical" evidence="6">
    <location>
        <begin position="6"/>
        <end position="25"/>
    </location>
</feature>
<evidence type="ECO:0000259" key="7">
    <source>
        <dbReference type="Pfam" id="PF24552"/>
    </source>
</evidence>
<keyword evidence="3" id="KW-0295">Fungicide</keyword>
<keyword evidence="6" id="KW-1133">Transmembrane helix</keyword>
<keyword evidence="2" id="KW-0929">Antimicrobial</keyword>
<evidence type="ECO:0000256" key="4">
    <source>
        <dbReference type="ARBA" id="ARBA00022821"/>
    </source>
</evidence>
<dbReference type="EMBL" id="JAEFBJ010000005">
    <property type="protein sequence ID" value="KAG7609735.1"/>
    <property type="molecule type" value="Genomic_DNA"/>
</dbReference>
<sequence length="82" mass="9273">MGIKTLIIFFHIFILAVLSSNNIILTSGAEIKKFSYDHCFHLCVAGEYGSNECFVDCAQKGFWHGDCANRTEKDPIRCCCYN</sequence>
<reference evidence="8 9" key="1">
    <citation type="submission" date="2020-12" db="EMBL/GenBank/DDBJ databases">
        <title>Concerted genomic and epigenomic changes stabilize Arabidopsis allopolyploids.</title>
        <authorList>
            <person name="Chen Z."/>
        </authorList>
    </citation>
    <scope>NUCLEOTIDE SEQUENCE [LARGE SCALE GENOMIC DNA]</scope>
    <source>
        <strain evidence="8">As9502</strain>
        <tissue evidence="8">Leaf</tissue>
    </source>
</reference>